<dbReference type="PANTHER" id="PTHR46797">
    <property type="entry name" value="HTH-TYPE TRANSCRIPTIONAL REGULATOR"/>
    <property type="match status" value="1"/>
</dbReference>
<dbReference type="SMART" id="SM00530">
    <property type="entry name" value="HTH_XRE"/>
    <property type="match status" value="1"/>
</dbReference>
<protein>
    <submittedName>
        <fullName evidence="3">RecA-superfamily ATPase, KaiC/GvpD/RAD55 family</fullName>
    </submittedName>
</protein>
<dbReference type="Pfam" id="PF07883">
    <property type="entry name" value="Cupin_2"/>
    <property type="match status" value="1"/>
</dbReference>
<evidence type="ECO:0000256" key="1">
    <source>
        <dbReference type="ARBA" id="ARBA00023125"/>
    </source>
</evidence>
<dbReference type="InterPro" id="IPR010982">
    <property type="entry name" value="Lambda_DNA-bd_dom_sf"/>
</dbReference>
<dbReference type="InterPro" id="IPR011051">
    <property type="entry name" value="RmlC_Cupin_sf"/>
</dbReference>
<dbReference type="InterPro" id="IPR013096">
    <property type="entry name" value="Cupin_2"/>
</dbReference>
<dbReference type="CDD" id="cd00093">
    <property type="entry name" value="HTH_XRE"/>
    <property type="match status" value="1"/>
</dbReference>
<dbReference type="Proteomes" id="UP000054976">
    <property type="component" value="Unassembled WGS sequence"/>
</dbReference>
<dbReference type="SUPFAM" id="SSF51182">
    <property type="entry name" value="RmlC-like cupins"/>
    <property type="match status" value="1"/>
</dbReference>
<dbReference type="OrthoDB" id="9812167at2"/>
<comment type="caution">
    <text evidence="3">The sequence shown here is derived from an EMBL/GenBank/DDBJ whole genome shotgun (WGS) entry which is preliminary data.</text>
</comment>
<dbReference type="CDD" id="cd02209">
    <property type="entry name" value="cupin_XRE_C"/>
    <property type="match status" value="1"/>
</dbReference>
<accession>A0A0U9HQ42</accession>
<keyword evidence="4" id="KW-1185">Reference proteome</keyword>
<dbReference type="InterPro" id="IPR027417">
    <property type="entry name" value="P-loop_NTPase"/>
</dbReference>
<evidence type="ECO:0000313" key="4">
    <source>
        <dbReference type="Proteomes" id="UP000054976"/>
    </source>
</evidence>
<dbReference type="AlphaFoldDB" id="A0A0U9HQ42"/>
<name>A0A0U9HQ42_9BACT</name>
<dbReference type="Gene3D" id="2.60.120.10">
    <property type="entry name" value="Jelly Rolls"/>
    <property type="match status" value="1"/>
</dbReference>
<keyword evidence="1" id="KW-0238">DNA-binding</keyword>
<organism evidence="3 4">
    <name type="scientific">Thermodesulfovibrio aggregans</name>
    <dbReference type="NCBI Taxonomy" id="86166"/>
    <lineage>
        <taxon>Bacteria</taxon>
        <taxon>Pseudomonadati</taxon>
        <taxon>Nitrospirota</taxon>
        <taxon>Thermodesulfovibrionia</taxon>
        <taxon>Thermodesulfovibrionales</taxon>
        <taxon>Thermodesulfovibrionaceae</taxon>
        <taxon>Thermodesulfovibrio</taxon>
    </lineage>
</organism>
<gene>
    <name evidence="3" type="ORF">TAGGR_1453</name>
</gene>
<dbReference type="PROSITE" id="PS50943">
    <property type="entry name" value="HTH_CROC1"/>
    <property type="match status" value="1"/>
</dbReference>
<dbReference type="Pfam" id="PF01381">
    <property type="entry name" value="HTH_3"/>
    <property type="match status" value="1"/>
</dbReference>
<dbReference type="STRING" id="86166.TAGGR_1453"/>
<dbReference type="SUPFAM" id="SSF47413">
    <property type="entry name" value="lambda repressor-like DNA-binding domains"/>
    <property type="match status" value="1"/>
</dbReference>
<dbReference type="EMBL" id="BCNO01000001">
    <property type="protein sequence ID" value="GAQ94274.1"/>
    <property type="molecule type" value="Genomic_DNA"/>
</dbReference>
<dbReference type="InterPro" id="IPR050807">
    <property type="entry name" value="TransReg_Diox_bact_type"/>
</dbReference>
<dbReference type="Gene3D" id="3.40.50.300">
    <property type="entry name" value="P-loop containing nucleotide triphosphate hydrolases"/>
    <property type="match status" value="1"/>
</dbReference>
<reference evidence="4" key="1">
    <citation type="submission" date="2016-01" db="EMBL/GenBank/DDBJ databases">
        <title>Draft genome sequence of Thermodesulfovibrio aggregans strain TGE-P1.</title>
        <authorList>
            <person name="Sekiguchi Y."/>
            <person name="Ohashi A."/>
            <person name="Matsuura N."/>
            <person name="Tourlousse M.D."/>
        </authorList>
    </citation>
    <scope>NUCLEOTIDE SEQUENCE [LARGE SCALE GENOMIC DNA]</scope>
    <source>
        <strain evidence="4">TGE-P1</strain>
    </source>
</reference>
<evidence type="ECO:0000259" key="2">
    <source>
        <dbReference type="PROSITE" id="PS50943"/>
    </source>
</evidence>
<dbReference type="GO" id="GO:0005829">
    <property type="term" value="C:cytosol"/>
    <property type="evidence" value="ECO:0007669"/>
    <property type="project" value="TreeGrafter"/>
</dbReference>
<sequence length="419" mass="48164">MQKISSGIRDLDNLIDYIYPGDNVVWEVDSGTSYEIFIKKFIESSFSESKDIVYISFNKSAHTLLKEFSNYINDKFHIIDCFTSGKGKNDATFLRDYEKISKKIDITRLSNPSNLEELTNAIATVESKTSSQISYIFDSLTGIQNLIKDESQTCSFFTYMCPRLFDLDSVAYWILEKDAHSQKFKANIRHITQVVLELYRRKDNFFLKALKLSRRKNSEAFKPHIYEITDNEEIQIKKIVQTPSLDIGSKLREIRLSRNMSQKELAEKVNLTPGFISQMENNQIVPSITSFIQICEALGVKPSEILSENKTEEKPIIKKEEILRKISQKISTADVYKVLSDDNFQVHIVVMPPNSSVKAHFLKKKDPEIAFLIKGELSLTLNGSNYSLREGDFLYIKKSIPENWQNKGGEKAELLLISR</sequence>
<dbReference type="InterPro" id="IPR001387">
    <property type="entry name" value="Cro/C1-type_HTH"/>
</dbReference>
<feature type="domain" description="HTH cro/C1-type" evidence="2">
    <location>
        <begin position="251"/>
        <end position="305"/>
    </location>
</feature>
<proteinExistence type="predicted"/>
<dbReference type="InterPro" id="IPR014710">
    <property type="entry name" value="RmlC-like_jellyroll"/>
</dbReference>
<dbReference type="PANTHER" id="PTHR46797:SF2">
    <property type="entry name" value="TRANSCRIPTIONAL REGULATOR"/>
    <property type="match status" value="1"/>
</dbReference>
<dbReference type="Gene3D" id="1.10.260.40">
    <property type="entry name" value="lambda repressor-like DNA-binding domains"/>
    <property type="match status" value="1"/>
</dbReference>
<dbReference type="GO" id="GO:0003700">
    <property type="term" value="F:DNA-binding transcription factor activity"/>
    <property type="evidence" value="ECO:0007669"/>
    <property type="project" value="TreeGrafter"/>
</dbReference>
<dbReference type="RefSeq" id="WP_059175738.1">
    <property type="nucleotide sequence ID" value="NZ_BCNO01000001.1"/>
</dbReference>
<dbReference type="GO" id="GO:0003677">
    <property type="term" value="F:DNA binding"/>
    <property type="evidence" value="ECO:0007669"/>
    <property type="project" value="UniProtKB-KW"/>
</dbReference>
<evidence type="ECO:0000313" key="3">
    <source>
        <dbReference type="EMBL" id="GAQ94274.1"/>
    </source>
</evidence>